<accession>A0ABQ7BPA3</accession>
<dbReference type="Proteomes" id="UP000266723">
    <property type="component" value="Unassembled WGS sequence"/>
</dbReference>
<protein>
    <submittedName>
        <fullName evidence="1">Uncharacterized protein</fullName>
    </submittedName>
</protein>
<proteinExistence type="predicted"/>
<reference evidence="1 2" key="1">
    <citation type="journal article" date="2020" name="BMC Genomics">
        <title>Intraspecific diversification of the crop wild relative Brassica cretica Lam. using demographic model selection.</title>
        <authorList>
            <person name="Kioukis A."/>
            <person name="Michalopoulou V.A."/>
            <person name="Briers L."/>
            <person name="Pirintsos S."/>
            <person name="Studholme D.J."/>
            <person name="Pavlidis P."/>
            <person name="Sarris P.F."/>
        </authorList>
    </citation>
    <scope>NUCLEOTIDE SEQUENCE [LARGE SCALE GENOMIC DNA]</scope>
    <source>
        <strain evidence="2">cv. PFS-1207/04</strain>
    </source>
</reference>
<evidence type="ECO:0000313" key="2">
    <source>
        <dbReference type="Proteomes" id="UP000266723"/>
    </source>
</evidence>
<organism evidence="1 2">
    <name type="scientific">Brassica cretica</name>
    <name type="common">Mustard</name>
    <dbReference type="NCBI Taxonomy" id="69181"/>
    <lineage>
        <taxon>Eukaryota</taxon>
        <taxon>Viridiplantae</taxon>
        <taxon>Streptophyta</taxon>
        <taxon>Embryophyta</taxon>
        <taxon>Tracheophyta</taxon>
        <taxon>Spermatophyta</taxon>
        <taxon>Magnoliopsida</taxon>
        <taxon>eudicotyledons</taxon>
        <taxon>Gunneridae</taxon>
        <taxon>Pentapetalae</taxon>
        <taxon>rosids</taxon>
        <taxon>malvids</taxon>
        <taxon>Brassicales</taxon>
        <taxon>Brassicaceae</taxon>
        <taxon>Brassiceae</taxon>
        <taxon>Brassica</taxon>
    </lineage>
</organism>
<dbReference type="EMBL" id="QGKV02001507">
    <property type="protein sequence ID" value="KAF3534152.1"/>
    <property type="molecule type" value="Genomic_DNA"/>
</dbReference>
<keyword evidence="2" id="KW-1185">Reference proteome</keyword>
<gene>
    <name evidence="1" type="ORF">DY000_02039936</name>
</gene>
<comment type="caution">
    <text evidence="1">The sequence shown here is derived from an EMBL/GenBank/DDBJ whole genome shotgun (WGS) entry which is preliminary data.</text>
</comment>
<name>A0ABQ7BPA3_BRACR</name>
<evidence type="ECO:0000313" key="1">
    <source>
        <dbReference type="EMBL" id="KAF3534152.1"/>
    </source>
</evidence>
<sequence length="293" mass="34086">MSQEQTSYMKGSPLKNCSTTRNAQIQIHSLQKLVEEALVSIALSPELNAIDRQSDTEGYAREMDGHALQVSREDIADILLMANGAENLFVQQRNTPEHQRRVTNESYYTTGGTPRVWKKSLRSDGVRRFHWEQKGEYGVYRDEHGHARGVDGHIIHVSKDDIRNILERASMDEHSYICLPKHEKSFIQTKLVPEIYTKDEISEMLYGICGAQGKKEDDFQMKLDGVYYPLNDNISWLTTCLEEMRQDIARIQTEQLHYRRSIETSRHRSTMTQHHQSRRSSYQIFTPEQNLIR</sequence>